<name>A0A5N1I5G7_LACJE</name>
<reference evidence="2 4" key="1">
    <citation type="submission" date="2019-09" db="EMBL/GenBank/DDBJ databases">
        <title>Draft genome sequence assemblies of isolates from the urinary tract.</title>
        <authorList>
            <person name="Mores C.R."/>
            <person name="Putonti C."/>
            <person name="Wolfe A.J."/>
        </authorList>
    </citation>
    <scope>NUCLEOTIDE SEQUENCE [LARGE SCALE GENOMIC DNA]</scope>
    <source>
        <strain evidence="2 4">UMB246</strain>
    </source>
</reference>
<accession>A0A5N1I5G7</accession>
<evidence type="ECO:0000313" key="3">
    <source>
        <dbReference type="EMBL" id="MEL0564884.1"/>
    </source>
</evidence>
<evidence type="ECO:0000313" key="4">
    <source>
        <dbReference type="Proteomes" id="UP000327236"/>
    </source>
</evidence>
<evidence type="ECO:0000313" key="5">
    <source>
        <dbReference type="Proteomes" id="UP001385848"/>
    </source>
</evidence>
<evidence type="ECO:0000313" key="2">
    <source>
        <dbReference type="EMBL" id="KAA9320356.1"/>
    </source>
</evidence>
<dbReference type="Proteomes" id="UP000327236">
    <property type="component" value="Unassembled WGS sequence"/>
</dbReference>
<evidence type="ECO:0000256" key="1">
    <source>
        <dbReference type="SAM" id="Phobius"/>
    </source>
</evidence>
<feature type="transmembrane region" description="Helical" evidence="1">
    <location>
        <begin position="16"/>
        <end position="35"/>
    </location>
</feature>
<keyword evidence="1" id="KW-1133">Transmembrane helix</keyword>
<dbReference type="EMBL" id="JBBVUL010000004">
    <property type="protein sequence ID" value="MEL0564884.1"/>
    <property type="molecule type" value="Genomic_DNA"/>
</dbReference>
<protein>
    <submittedName>
        <fullName evidence="2">ABC transporter permease</fullName>
    </submittedName>
</protein>
<keyword evidence="1" id="KW-0812">Transmembrane</keyword>
<feature type="transmembrane region" description="Helical" evidence="1">
    <location>
        <begin position="55"/>
        <end position="73"/>
    </location>
</feature>
<proteinExistence type="predicted"/>
<sequence>MLVRSELFKLIKKKMYILPILIAFLPLVLAIIIYINPKDLHISGEFSSISFGLSMWQFLWAVFLPQLVVIYLTSESNKKEEENGQIIYEITKVKDNWKIIISKLIAQLVLILLFAVLFLLISYISYVLLITKTSMAVSTIDSLDTKIMIQKFILSIIAMAMIACITYLFNTYFKSIVTIILMFAAHTLVNMLTGLLKVWYLLPSSILYKGDYKGDYQTLALQITILIVVGIGAVIWKKRALDNMWN</sequence>
<gene>
    <name evidence="3" type="ORF">AAC431_02955</name>
    <name evidence="2" type="ORF">F6H94_08115</name>
</gene>
<keyword evidence="1" id="KW-0472">Membrane</keyword>
<dbReference type="Proteomes" id="UP001385848">
    <property type="component" value="Unassembled WGS sequence"/>
</dbReference>
<keyword evidence="5" id="KW-1185">Reference proteome</keyword>
<dbReference type="EMBL" id="VYWW01000049">
    <property type="protein sequence ID" value="KAA9320356.1"/>
    <property type="molecule type" value="Genomic_DNA"/>
</dbReference>
<dbReference type="AlphaFoldDB" id="A0A5N1I5G7"/>
<feature type="transmembrane region" description="Helical" evidence="1">
    <location>
        <begin position="219"/>
        <end position="236"/>
    </location>
</feature>
<feature type="transmembrane region" description="Helical" evidence="1">
    <location>
        <begin position="176"/>
        <end position="199"/>
    </location>
</feature>
<comment type="caution">
    <text evidence="2">The sequence shown here is derived from an EMBL/GenBank/DDBJ whole genome shotgun (WGS) entry which is preliminary data.</text>
</comment>
<organism evidence="2 4">
    <name type="scientific">Lactobacillus jensenii</name>
    <dbReference type="NCBI Taxonomy" id="109790"/>
    <lineage>
        <taxon>Bacteria</taxon>
        <taxon>Bacillati</taxon>
        <taxon>Bacillota</taxon>
        <taxon>Bacilli</taxon>
        <taxon>Lactobacillales</taxon>
        <taxon>Lactobacillaceae</taxon>
        <taxon>Lactobacillus</taxon>
    </lineage>
</organism>
<reference evidence="3 5" key="2">
    <citation type="submission" date="2024-04" db="EMBL/GenBank/DDBJ databases">
        <title>Three lactobacilli isolated from voided urine samples from females with type 2 diabetes.</title>
        <authorList>
            <person name="Kula A."/>
            <person name="Stegman N."/>
            <person name="Putonti C."/>
        </authorList>
    </citation>
    <scope>NUCLEOTIDE SEQUENCE [LARGE SCALE GENOMIC DNA]</scope>
    <source>
        <strain evidence="3 5">1855</strain>
    </source>
</reference>
<feature type="transmembrane region" description="Helical" evidence="1">
    <location>
        <begin position="149"/>
        <end position="169"/>
    </location>
</feature>
<feature type="transmembrane region" description="Helical" evidence="1">
    <location>
        <begin position="104"/>
        <end position="129"/>
    </location>
</feature>
<dbReference type="RefSeq" id="WP_006585361.1">
    <property type="nucleotide sequence ID" value="NZ_CATOUV010000001.1"/>
</dbReference>